<evidence type="ECO:0000313" key="2">
    <source>
        <dbReference type="EMBL" id="VFJ65924.1"/>
    </source>
</evidence>
<protein>
    <recommendedName>
        <fullName evidence="3">PIN domain-containing protein</fullName>
    </recommendedName>
</protein>
<reference evidence="2" key="1">
    <citation type="submission" date="2019-02" db="EMBL/GenBank/DDBJ databases">
        <authorList>
            <person name="Gruber-Vodicka R. H."/>
            <person name="Seah K. B. B."/>
        </authorList>
    </citation>
    <scope>NUCLEOTIDE SEQUENCE</scope>
    <source>
        <strain evidence="2">BECK_DK161</strain>
        <strain evidence="1">BECK_DK47</strain>
    </source>
</reference>
<dbReference type="AlphaFoldDB" id="A0A450TFI2"/>
<proteinExistence type="predicted"/>
<organism evidence="2">
    <name type="scientific">Candidatus Kentrum sp. DK</name>
    <dbReference type="NCBI Taxonomy" id="2126562"/>
    <lineage>
        <taxon>Bacteria</taxon>
        <taxon>Pseudomonadati</taxon>
        <taxon>Pseudomonadota</taxon>
        <taxon>Gammaproteobacteria</taxon>
        <taxon>Candidatus Kentrum</taxon>
    </lineage>
</organism>
<dbReference type="EMBL" id="CAADEX010000117">
    <property type="protein sequence ID" value="VFJ62906.1"/>
    <property type="molecule type" value="Genomic_DNA"/>
</dbReference>
<evidence type="ECO:0000313" key="1">
    <source>
        <dbReference type="EMBL" id="VFJ62906.1"/>
    </source>
</evidence>
<evidence type="ECO:0008006" key="3">
    <source>
        <dbReference type="Google" id="ProtNLM"/>
    </source>
</evidence>
<dbReference type="EMBL" id="CAADEY010000138">
    <property type="protein sequence ID" value="VFJ65924.1"/>
    <property type="molecule type" value="Genomic_DNA"/>
</dbReference>
<gene>
    <name evidence="1" type="ORF">BECKDK2373B_GA0170837_111715</name>
    <name evidence="2" type="ORF">BECKDK2373C_GA0170839_11384</name>
</gene>
<accession>A0A450TFI2</accession>
<sequence>MEYLLTWNCNHLANANKRGHIRVINGRLGLTTPEIITPLQLFKEEKGP</sequence>
<name>A0A450TFI2_9GAMM</name>